<keyword evidence="10" id="KW-1185">Reference proteome</keyword>
<reference evidence="9 10" key="1">
    <citation type="submission" date="2017-06" db="EMBL/GenBank/DDBJ databases">
        <title>A platform for efficient transgenesis in Macrostomum lignano, a flatworm model organism for stem cell research.</title>
        <authorList>
            <person name="Berezikov E."/>
        </authorList>
    </citation>
    <scope>NUCLEOTIDE SEQUENCE [LARGE SCALE GENOMIC DNA]</scope>
    <source>
        <strain evidence="9">DV1</strain>
        <tissue evidence="9">Whole organism</tissue>
    </source>
</reference>
<evidence type="ECO:0000256" key="6">
    <source>
        <dbReference type="ARBA" id="ARBA00047676"/>
    </source>
</evidence>
<evidence type="ECO:0000256" key="4">
    <source>
        <dbReference type="ARBA" id="ARBA00022490"/>
    </source>
</evidence>
<keyword evidence="4" id="KW-0963">Cytoplasm</keyword>
<dbReference type="PANTHER" id="PTHR10472">
    <property type="entry name" value="D-TYROSYL-TRNA TYR DEACYLASE"/>
    <property type="match status" value="1"/>
</dbReference>
<dbReference type="Proteomes" id="UP000215902">
    <property type="component" value="Unassembled WGS sequence"/>
</dbReference>
<dbReference type="PANTHER" id="PTHR10472:SF1">
    <property type="entry name" value="D-AMINOACYL-TRNA DEACYLASE 2"/>
    <property type="match status" value="1"/>
</dbReference>
<evidence type="ECO:0000256" key="2">
    <source>
        <dbReference type="ARBA" id="ARBA00011738"/>
    </source>
</evidence>
<evidence type="ECO:0000256" key="3">
    <source>
        <dbReference type="ARBA" id="ARBA00013056"/>
    </source>
</evidence>
<dbReference type="EC" id="3.1.1.96" evidence="3"/>
<evidence type="ECO:0000313" key="9">
    <source>
        <dbReference type="EMBL" id="PAA90516.1"/>
    </source>
</evidence>
<comment type="catalytic activity">
    <reaction evidence="7">
        <text>a D-aminoacyl-tRNA + H2O = a tRNA + a D-alpha-amino acid + H(+)</text>
        <dbReference type="Rhea" id="RHEA:13953"/>
        <dbReference type="Rhea" id="RHEA-COMP:10123"/>
        <dbReference type="Rhea" id="RHEA-COMP:10124"/>
        <dbReference type="ChEBI" id="CHEBI:15377"/>
        <dbReference type="ChEBI" id="CHEBI:15378"/>
        <dbReference type="ChEBI" id="CHEBI:59871"/>
        <dbReference type="ChEBI" id="CHEBI:78442"/>
        <dbReference type="ChEBI" id="CHEBI:79333"/>
        <dbReference type="EC" id="3.1.1.96"/>
    </reaction>
</comment>
<dbReference type="Pfam" id="PF02580">
    <property type="entry name" value="Tyr_Deacylase"/>
    <property type="match status" value="1"/>
</dbReference>
<evidence type="ECO:0000313" key="10">
    <source>
        <dbReference type="Proteomes" id="UP000215902"/>
    </source>
</evidence>
<sequence>AAARLLIQRCRSASLRLDPPPAAAEQLQAEQPQVEQLSIGRGLLVFVCFLRDATESTVDDIAKQVCGLRLLPAGNAESLTTVRDLPGDLLLIPHFTLGGKPKSGRLQYHSVIDKQRGGQLFTLLRDRLTQQLRDTGGTVVAGQYGATQRLVCDCQDGPFSHVLEL</sequence>
<dbReference type="InterPro" id="IPR003732">
    <property type="entry name" value="Daa-tRNA_deacyls_DTD"/>
</dbReference>
<dbReference type="GO" id="GO:0005737">
    <property type="term" value="C:cytoplasm"/>
    <property type="evidence" value="ECO:0007669"/>
    <property type="project" value="UniProtKB-SubCell"/>
</dbReference>
<evidence type="ECO:0000256" key="1">
    <source>
        <dbReference type="ARBA" id="ARBA00004496"/>
    </source>
</evidence>
<evidence type="ECO:0000256" key="7">
    <source>
        <dbReference type="ARBA" id="ARBA00048018"/>
    </source>
</evidence>
<dbReference type="AlphaFoldDB" id="A0A267GWX9"/>
<dbReference type="EMBL" id="NIVC01001281">
    <property type="protein sequence ID" value="PAA69905.1"/>
    <property type="molecule type" value="Genomic_DNA"/>
</dbReference>
<name>A0A267GWX9_9PLAT</name>
<keyword evidence="5" id="KW-0378">Hydrolase</keyword>
<feature type="non-terminal residue" evidence="9">
    <location>
        <position position="1"/>
    </location>
</feature>
<evidence type="ECO:0000313" key="8">
    <source>
        <dbReference type="EMBL" id="PAA69905.1"/>
    </source>
</evidence>
<comment type="catalytic activity">
    <reaction evidence="6">
        <text>glycyl-tRNA(Ala) + H2O = tRNA(Ala) + glycine + H(+)</text>
        <dbReference type="Rhea" id="RHEA:53744"/>
        <dbReference type="Rhea" id="RHEA-COMP:9657"/>
        <dbReference type="Rhea" id="RHEA-COMP:13640"/>
        <dbReference type="ChEBI" id="CHEBI:15377"/>
        <dbReference type="ChEBI" id="CHEBI:15378"/>
        <dbReference type="ChEBI" id="CHEBI:57305"/>
        <dbReference type="ChEBI" id="CHEBI:78442"/>
        <dbReference type="ChEBI" id="CHEBI:78522"/>
        <dbReference type="EC" id="3.1.1.96"/>
    </reaction>
</comment>
<protein>
    <recommendedName>
        <fullName evidence="3">D-aminoacyl-tRNA deacylase</fullName>
        <ecNumber evidence="3">3.1.1.96</ecNumber>
    </recommendedName>
</protein>
<gene>
    <name evidence="8" type="ORF">BOX15_Mlig011598g1</name>
    <name evidence="9" type="ORF">BOX15_Mlig027154g1</name>
</gene>
<comment type="subcellular location">
    <subcellularLocation>
        <location evidence="1">Cytoplasm</location>
    </subcellularLocation>
</comment>
<comment type="caution">
    <text evidence="9">The sequence shown here is derived from an EMBL/GenBank/DDBJ whole genome shotgun (WGS) entry which is preliminary data.</text>
</comment>
<dbReference type="EMBL" id="NIVC01000108">
    <property type="protein sequence ID" value="PAA90516.1"/>
    <property type="molecule type" value="Genomic_DNA"/>
</dbReference>
<dbReference type="OrthoDB" id="275783at2759"/>
<proteinExistence type="predicted"/>
<evidence type="ECO:0000256" key="5">
    <source>
        <dbReference type="ARBA" id="ARBA00022801"/>
    </source>
</evidence>
<dbReference type="SUPFAM" id="SSF69500">
    <property type="entry name" value="DTD-like"/>
    <property type="match status" value="1"/>
</dbReference>
<comment type="subunit">
    <text evidence="2">Homodimer.</text>
</comment>
<dbReference type="Gene3D" id="3.50.80.10">
    <property type="entry name" value="D-tyrosyl-tRNA(Tyr) deacylase"/>
    <property type="match status" value="1"/>
</dbReference>
<dbReference type="InterPro" id="IPR023509">
    <property type="entry name" value="DTD-like_sf"/>
</dbReference>
<dbReference type="GO" id="GO:0051500">
    <property type="term" value="F:D-tyrosyl-tRNA(Tyr) deacylase activity"/>
    <property type="evidence" value="ECO:0007669"/>
    <property type="project" value="TreeGrafter"/>
</dbReference>
<organism evidence="9 10">
    <name type="scientific">Macrostomum lignano</name>
    <dbReference type="NCBI Taxonomy" id="282301"/>
    <lineage>
        <taxon>Eukaryota</taxon>
        <taxon>Metazoa</taxon>
        <taxon>Spiralia</taxon>
        <taxon>Lophotrochozoa</taxon>
        <taxon>Platyhelminthes</taxon>
        <taxon>Rhabditophora</taxon>
        <taxon>Macrostomorpha</taxon>
        <taxon>Macrostomida</taxon>
        <taxon>Macrostomidae</taxon>
        <taxon>Macrostomum</taxon>
    </lineage>
</organism>
<accession>A0A267GWX9</accession>
<dbReference type="STRING" id="282301.A0A267GWX9"/>